<evidence type="ECO:0000313" key="1">
    <source>
        <dbReference type="EMBL" id="KAG2232466.1"/>
    </source>
</evidence>
<proteinExistence type="predicted"/>
<comment type="caution">
    <text evidence="1">The sequence shown here is derived from an EMBL/GenBank/DDBJ whole genome shotgun (WGS) entry which is preliminary data.</text>
</comment>
<dbReference type="AlphaFoldDB" id="A0A8H7SNY1"/>
<dbReference type="Proteomes" id="UP000613177">
    <property type="component" value="Unassembled WGS sequence"/>
</dbReference>
<name>A0A8H7SNY1_9FUNG</name>
<reference evidence="1" key="1">
    <citation type="submission" date="2021-01" db="EMBL/GenBank/DDBJ databases">
        <title>Metabolic potential, ecology and presence of endohyphal bacteria is reflected in genomic diversity of Mucoromycotina.</title>
        <authorList>
            <person name="Muszewska A."/>
            <person name="Okrasinska A."/>
            <person name="Steczkiewicz K."/>
            <person name="Drgas O."/>
            <person name="Orlowska M."/>
            <person name="Perlinska-Lenart U."/>
            <person name="Aleksandrzak-Piekarczyk T."/>
            <person name="Szatraj K."/>
            <person name="Zielenkiewicz U."/>
            <person name="Pilsyk S."/>
            <person name="Malc E."/>
            <person name="Mieczkowski P."/>
            <person name="Kruszewska J.S."/>
            <person name="Biernat P."/>
            <person name="Pawlowska J."/>
        </authorList>
    </citation>
    <scope>NUCLEOTIDE SEQUENCE</scope>
    <source>
        <strain evidence="1">WA0000018081</strain>
    </source>
</reference>
<sequence length="117" mass="12928">METEKGLVNLLGPKLLLSQIFQGGQAQKSCIQQASKCHFNALLKKLVYLPPSHTKEIGLGIIQFLLDDIEEYIKSYSGDTNNKIKSMTGTGMSMRQLNIKTWTSDVECGVDTGAFTE</sequence>
<organism evidence="1 2">
    <name type="scientific">Thamnidium elegans</name>
    <dbReference type="NCBI Taxonomy" id="101142"/>
    <lineage>
        <taxon>Eukaryota</taxon>
        <taxon>Fungi</taxon>
        <taxon>Fungi incertae sedis</taxon>
        <taxon>Mucoromycota</taxon>
        <taxon>Mucoromycotina</taxon>
        <taxon>Mucoromycetes</taxon>
        <taxon>Mucorales</taxon>
        <taxon>Mucorineae</taxon>
        <taxon>Mucoraceae</taxon>
        <taxon>Thamnidium</taxon>
    </lineage>
</organism>
<gene>
    <name evidence="1" type="ORF">INT48_005183</name>
</gene>
<dbReference type="EMBL" id="JAEPRE010000110">
    <property type="protein sequence ID" value="KAG2232466.1"/>
    <property type="molecule type" value="Genomic_DNA"/>
</dbReference>
<protein>
    <submittedName>
        <fullName evidence="1">Uncharacterized protein</fullName>
    </submittedName>
</protein>
<evidence type="ECO:0000313" key="2">
    <source>
        <dbReference type="Proteomes" id="UP000613177"/>
    </source>
</evidence>
<keyword evidence="2" id="KW-1185">Reference proteome</keyword>
<accession>A0A8H7SNY1</accession>